<evidence type="ECO:0000313" key="4">
    <source>
        <dbReference type="Proteomes" id="UP000799764"/>
    </source>
</evidence>
<dbReference type="GO" id="GO:0030687">
    <property type="term" value="C:preribosome, large subunit precursor"/>
    <property type="evidence" value="ECO:0007669"/>
    <property type="project" value="TreeGrafter"/>
</dbReference>
<dbReference type="AlphaFoldDB" id="A0A9P4PKS5"/>
<feature type="region of interest" description="Disordered" evidence="1">
    <location>
        <begin position="1"/>
        <end position="25"/>
    </location>
</feature>
<dbReference type="Proteomes" id="UP000799764">
    <property type="component" value="Unassembled WGS sequence"/>
</dbReference>
<dbReference type="InterPro" id="IPR013087">
    <property type="entry name" value="Znf_C2H2_type"/>
</dbReference>
<evidence type="ECO:0000313" key="3">
    <source>
        <dbReference type="EMBL" id="KAF2445767.1"/>
    </source>
</evidence>
<dbReference type="GO" id="GO:0042273">
    <property type="term" value="P:ribosomal large subunit biogenesis"/>
    <property type="evidence" value="ECO:0007669"/>
    <property type="project" value="TreeGrafter"/>
</dbReference>
<dbReference type="EMBL" id="MU001499">
    <property type="protein sequence ID" value="KAF2445767.1"/>
    <property type="molecule type" value="Genomic_DNA"/>
</dbReference>
<evidence type="ECO:0000256" key="1">
    <source>
        <dbReference type="SAM" id="MobiDB-lite"/>
    </source>
</evidence>
<evidence type="ECO:0000259" key="2">
    <source>
        <dbReference type="PROSITE" id="PS00028"/>
    </source>
</evidence>
<feature type="region of interest" description="Disordered" evidence="1">
    <location>
        <begin position="315"/>
        <end position="340"/>
    </location>
</feature>
<dbReference type="PROSITE" id="PS00028">
    <property type="entry name" value="ZINC_FINGER_C2H2_1"/>
    <property type="match status" value="1"/>
</dbReference>
<feature type="compositionally biased region" description="Polar residues" evidence="1">
    <location>
        <begin position="75"/>
        <end position="92"/>
    </location>
</feature>
<dbReference type="OrthoDB" id="19329at2759"/>
<name>A0A9P4PKS5_9PLEO</name>
<accession>A0A9P4PKS5</accession>
<feature type="domain" description="C2H2-type" evidence="2">
    <location>
        <begin position="34"/>
        <end position="56"/>
    </location>
</feature>
<dbReference type="PANTHER" id="PTHR13182">
    <property type="entry name" value="ZINC FINGER PROTEIN 622"/>
    <property type="match status" value="1"/>
</dbReference>
<dbReference type="Pfam" id="PF12756">
    <property type="entry name" value="zf-C2H2_2"/>
    <property type="match status" value="1"/>
</dbReference>
<organism evidence="3 4">
    <name type="scientific">Karstenula rhodostoma CBS 690.94</name>
    <dbReference type="NCBI Taxonomy" id="1392251"/>
    <lineage>
        <taxon>Eukaryota</taxon>
        <taxon>Fungi</taxon>
        <taxon>Dikarya</taxon>
        <taxon>Ascomycota</taxon>
        <taxon>Pezizomycotina</taxon>
        <taxon>Dothideomycetes</taxon>
        <taxon>Pleosporomycetidae</taxon>
        <taxon>Pleosporales</taxon>
        <taxon>Massarineae</taxon>
        <taxon>Didymosphaeriaceae</taxon>
        <taxon>Karstenula</taxon>
    </lineage>
</organism>
<dbReference type="InterPro" id="IPR041661">
    <property type="entry name" value="ZN622/Rei1/Reh1_Znf-C2H2"/>
</dbReference>
<dbReference type="PANTHER" id="PTHR13182:SF8">
    <property type="entry name" value="CYTOPLASMIC 60S SUBUNIT BIOGENESIS FACTOR ZNF622"/>
    <property type="match status" value="1"/>
</dbReference>
<gene>
    <name evidence="3" type="ORF">P171DRAFT_513125</name>
</gene>
<comment type="caution">
    <text evidence="3">The sequence shown here is derived from an EMBL/GenBank/DDBJ whole genome shotgun (WGS) entry which is preliminary data.</text>
</comment>
<keyword evidence="4" id="KW-1185">Reference proteome</keyword>
<sequence length="340" mass="38495">MTETALQKATLTATTSSSHVPQPSVPSIRQSWTCNSCHISFEDGSAQREHMKSPWHVYNLKRRIATLPPISLATFNDQIQPRSEPSESTSKSAVVEDDEGEEVVSPQQCLFCYQRFDDDADNFENVLEHMSIAHGLFIPDHDRISDLESFLGYLATEVRVWHECLYCGTTRISTVAVQSHMRDSAHCKLNFGREPELLDFWEERSDEAGSSLGPVRPGMGCQEIKPKTSRVHHQRRAKAARARGTRLLLQASTEPTQPPRGYQEQSCRQLSRRDEMGIQNIGPQQRQALMVAVKRSQKVEENALRTSEWSYARKANKQKHDQAHGPLSWAKGGLHQLLPR</sequence>
<reference evidence="3" key="1">
    <citation type="journal article" date="2020" name="Stud. Mycol.">
        <title>101 Dothideomycetes genomes: a test case for predicting lifestyles and emergence of pathogens.</title>
        <authorList>
            <person name="Haridas S."/>
            <person name="Albert R."/>
            <person name="Binder M."/>
            <person name="Bloem J."/>
            <person name="Labutti K."/>
            <person name="Salamov A."/>
            <person name="Andreopoulos B."/>
            <person name="Baker S."/>
            <person name="Barry K."/>
            <person name="Bills G."/>
            <person name="Bluhm B."/>
            <person name="Cannon C."/>
            <person name="Castanera R."/>
            <person name="Culley D."/>
            <person name="Daum C."/>
            <person name="Ezra D."/>
            <person name="Gonzalez J."/>
            <person name="Henrissat B."/>
            <person name="Kuo A."/>
            <person name="Liang C."/>
            <person name="Lipzen A."/>
            <person name="Lutzoni F."/>
            <person name="Magnuson J."/>
            <person name="Mondo S."/>
            <person name="Nolan M."/>
            <person name="Ohm R."/>
            <person name="Pangilinan J."/>
            <person name="Park H.-J."/>
            <person name="Ramirez L."/>
            <person name="Alfaro M."/>
            <person name="Sun H."/>
            <person name="Tritt A."/>
            <person name="Yoshinaga Y."/>
            <person name="Zwiers L.-H."/>
            <person name="Turgeon B."/>
            <person name="Goodwin S."/>
            <person name="Spatafora J."/>
            <person name="Crous P."/>
            <person name="Grigoriev I."/>
        </authorList>
    </citation>
    <scope>NUCLEOTIDE SEQUENCE</scope>
    <source>
        <strain evidence="3">CBS 690.94</strain>
    </source>
</reference>
<dbReference type="InterPro" id="IPR040025">
    <property type="entry name" value="Znf622/Rei1/Reh1"/>
</dbReference>
<feature type="region of interest" description="Disordered" evidence="1">
    <location>
        <begin position="75"/>
        <end position="100"/>
    </location>
</feature>
<proteinExistence type="predicted"/>
<protein>
    <recommendedName>
        <fullName evidence="2">C2H2-type domain-containing protein</fullName>
    </recommendedName>
</protein>